<evidence type="ECO:0000313" key="1">
    <source>
        <dbReference type="EMBL" id="PKC53228.1"/>
    </source>
</evidence>
<gene>
    <name evidence="1" type="ORF">RhiirA1_479734</name>
</gene>
<dbReference type="AlphaFoldDB" id="A0A2N0QQ86"/>
<evidence type="ECO:0000313" key="2">
    <source>
        <dbReference type="Proteomes" id="UP000232688"/>
    </source>
</evidence>
<comment type="caution">
    <text evidence="1">The sequence shown here is derived from an EMBL/GenBank/DDBJ whole genome shotgun (WGS) entry which is preliminary data.</text>
</comment>
<reference evidence="1 2" key="2">
    <citation type="submission" date="2017-10" db="EMBL/GenBank/DDBJ databases">
        <title>Genome analyses suggest a sexual origin of heterokaryosis in a supposedly ancient asexual fungus.</title>
        <authorList>
            <person name="Corradi N."/>
            <person name="Sedzielewska K."/>
            <person name="Noel J."/>
            <person name="Charron P."/>
            <person name="Farinelli L."/>
            <person name="Marton T."/>
            <person name="Kruger M."/>
            <person name="Pelin A."/>
            <person name="Brachmann A."/>
            <person name="Corradi N."/>
        </authorList>
    </citation>
    <scope>NUCLEOTIDE SEQUENCE [LARGE SCALE GENOMIC DNA]</scope>
    <source>
        <strain evidence="1 2">A1</strain>
    </source>
</reference>
<protein>
    <recommendedName>
        <fullName evidence="3">Carboxymuconolactone decarboxylase family protein</fullName>
    </recommendedName>
</protein>
<name>A0A2N0QQ86_9GLOM</name>
<reference evidence="1 2" key="1">
    <citation type="submission" date="2017-10" db="EMBL/GenBank/DDBJ databases">
        <title>Extensive intraspecific genome diversity in a model arbuscular mycorrhizal fungus.</title>
        <authorList>
            <person name="Chen E.C.H."/>
            <person name="Morin E."/>
            <person name="Baudet D."/>
            <person name="Noel J."/>
            <person name="Ndikumana S."/>
            <person name="Charron P."/>
            <person name="St-Onge C."/>
            <person name="Giorgi J."/>
            <person name="Grigoriev I.V."/>
            <person name="Roux C."/>
            <person name="Martin F.M."/>
            <person name="Corradi N."/>
        </authorList>
    </citation>
    <scope>NUCLEOTIDE SEQUENCE [LARGE SCALE GENOMIC DNA]</scope>
    <source>
        <strain evidence="1 2">A1</strain>
    </source>
</reference>
<dbReference type="VEuPathDB" id="FungiDB:RhiirA1_479734"/>
<accession>A0A2N0QQ86</accession>
<organism evidence="1 2">
    <name type="scientific">Rhizophagus irregularis</name>
    <dbReference type="NCBI Taxonomy" id="588596"/>
    <lineage>
        <taxon>Eukaryota</taxon>
        <taxon>Fungi</taxon>
        <taxon>Fungi incertae sedis</taxon>
        <taxon>Mucoromycota</taxon>
        <taxon>Glomeromycotina</taxon>
        <taxon>Glomeromycetes</taxon>
        <taxon>Glomerales</taxon>
        <taxon>Glomeraceae</taxon>
        <taxon>Rhizophagus</taxon>
    </lineage>
</organism>
<dbReference type="Proteomes" id="UP000232688">
    <property type="component" value="Unassembled WGS sequence"/>
</dbReference>
<dbReference type="SUPFAM" id="SSF69118">
    <property type="entry name" value="AhpD-like"/>
    <property type="match status" value="1"/>
</dbReference>
<sequence>MARIKQSNFGDTPFQRLLGHNKSVMMSWSELGDVLEKDGLLSSKLKEQVRRTLAQSNGCEYCKAKGKPDPQLFDEKTSVAVGFAEAFLKYEKANIPDSIFQILNEHFAENEITPFTISSFSNNTSASSNAAGKLSIPFALRSVSVMM</sequence>
<evidence type="ECO:0008006" key="3">
    <source>
        <dbReference type="Google" id="ProtNLM"/>
    </source>
</evidence>
<proteinExistence type="predicted"/>
<dbReference type="InterPro" id="IPR029032">
    <property type="entry name" value="AhpD-like"/>
</dbReference>
<dbReference type="EMBL" id="LLXH01004496">
    <property type="protein sequence ID" value="PKC53228.1"/>
    <property type="molecule type" value="Genomic_DNA"/>
</dbReference>
<dbReference type="Gene3D" id="1.20.1290.10">
    <property type="entry name" value="AhpD-like"/>
    <property type="match status" value="1"/>
</dbReference>